<dbReference type="Proteomes" id="UP000256964">
    <property type="component" value="Unassembled WGS sequence"/>
</dbReference>
<accession>A0A371DHZ2</accession>
<feature type="domain" description="Fungal-type protein kinase" evidence="2">
    <location>
        <begin position="36"/>
        <end position="105"/>
    </location>
</feature>
<sequence length="130" mass="13865">MADALAASPHASSAAPDTASLASPAQPASRVREVTTRSLSQFTDTKHLVTVMMDAITAHKSLYELGGVLHGDVNNNTIIILDSPDGETRGALVDFDLPYSMPATRKIGDPDPVGPPPQRNRPYYWRAPGV</sequence>
<evidence type="ECO:0000313" key="4">
    <source>
        <dbReference type="Proteomes" id="UP000256964"/>
    </source>
</evidence>
<feature type="region of interest" description="Disordered" evidence="1">
    <location>
        <begin position="103"/>
        <end position="130"/>
    </location>
</feature>
<dbReference type="EMBL" id="KZ857391">
    <property type="protein sequence ID" value="RDX52126.1"/>
    <property type="molecule type" value="Genomic_DNA"/>
</dbReference>
<feature type="compositionally biased region" description="Low complexity" evidence="1">
    <location>
        <begin position="1"/>
        <end position="20"/>
    </location>
</feature>
<organism evidence="3 4">
    <name type="scientific">Lentinus brumalis</name>
    <dbReference type="NCBI Taxonomy" id="2498619"/>
    <lineage>
        <taxon>Eukaryota</taxon>
        <taxon>Fungi</taxon>
        <taxon>Dikarya</taxon>
        <taxon>Basidiomycota</taxon>
        <taxon>Agaricomycotina</taxon>
        <taxon>Agaricomycetes</taxon>
        <taxon>Polyporales</taxon>
        <taxon>Polyporaceae</taxon>
        <taxon>Lentinus</taxon>
    </lineage>
</organism>
<dbReference type="Pfam" id="PF17667">
    <property type="entry name" value="Pkinase_fungal"/>
    <property type="match status" value="1"/>
</dbReference>
<feature type="region of interest" description="Disordered" evidence="1">
    <location>
        <begin position="1"/>
        <end position="38"/>
    </location>
</feature>
<keyword evidence="4" id="KW-1185">Reference proteome</keyword>
<evidence type="ECO:0000313" key="3">
    <source>
        <dbReference type="EMBL" id="RDX52126.1"/>
    </source>
</evidence>
<dbReference type="OrthoDB" id="2747778at2759"/>
<dbReference type="InterPro" id="IPR040976">
    <property type="entry name" value="Pkinase_fungal"/>
</dbReference>
<name>A0A371DHZ2_9APHY</name>
<protein>
    <recommendedName>
        <fullName evidence="2">Fungal-type protein kinase domain-containing protein</fullName>
    </recommendedName>
</protein>
<dbReference type="AlphaFoldDB" id="A0A371DHZ2"/>
<proteinExistence type="predicted"/>
<evidence type="ECO:0000259" key="2">
    <source>
        <dbReference type="Pfam" id="PF17667"/>
    </source>
</evidence>
<reference evidence="3 4" key="1">
    <citation type="journal article" date="2018" name="Biotechnol. Biofuels">
        <title>Integrative visual omics of the white-rot fungus Polyporus brumalis exposes the biotechnological potential of its oxidative enzymes for delignifying raw plant biomass.</title>
        <authorList>
            <person name="Miyauchi S."/>
            <person name="Rancon A."/>
            <person name="Drula E."/>
            <person name="Hage H."/>
            <person name="Chaduli D."/>
            <person name="Favel A."/>
            <person name="Grisel S."/>
            <person name="Henrissat B."/>
            <person name="Herpoel-Gimbert I."/>
            <person name="Ruiz-Duenas F.J."/>
            <person name="Chevret D."/>
            <person name="Hainaut M."/>
            <person name="Lin J."/>
            <person name="Wang M."/>
            <person name="Pangilinan J."/>
            <person name="Lipzen A."/>
            <person name="Lesage-Meessen L."/>
            <person name="Navarro D."/>
            <person name="Riley R."/>
            <person name="Grigoriev I.V."/>
            <person name="Zhou S."/>
            <person name="Raouche S."/>
            <person name="Rosso M.N."/>
        </authorList>
    </citation>
    <scope>NUCLEOTIDE SEQUENCE [LARGE SCALE GENOMIC DNA]</scope>
    <source>
        <strain evidence="3 4">BRFM 1820</strain>
    </source>
</reference>
<gene>
    <name evidence="3" type="ORF">OH76DRAFT_1400464</name>
</gene>
<evidence type="ECO:0000256" key="1">
    <source>
        <dbReference type="SAM" id="MobiDB-lite"/>
    </source>
</evidence>